<organism evidence="2 3">
    <name type="scientific">Chitinasiproducens palmae</name>
    <dbReference type="NCBI Taxonomy" id="1770053"/>
    <lineage>
        <taxon>Bacteria</taxon>
        <taxon>Pseudomonadati</taxon>
        <taxon>Pseudomonadota</taxon>
        <taxon>Betaproteobacteria</taxon>
        <taxon>Burkholderiales</taxon>
        <taxon>Burkholderiaceae</taxon>
        <taxon>Chitinasiproducens</taxon>
    </lineage>
</organism>
<feature type="region of interest" description="Disordered" evidence="1">
    <location>
        <begin position="188"/>
        <end position="211"/>
    </location>
</feature>
<name>A0A1H2PL82_9BURK</name>
<protein>
    <recommendedName>
        <fullName evidence="4">BACON domain-containing protein</fullName>
    </recommendedName>
</protein>
<gene>
    <name evidence="2" type="ORF">SAMN05216551_10211</name>
</gene>
<evidence type="ECO:0000256" key="1">
    <source>
        <dbReference type="SAM" id="MobiDB-lite"/>
    </source>
</evidence>
<dbReference type="PROSITE" id="PS51257">
    <property type="entry name" value="PROKAR_LIPOPROTEIN"/>
    <property type="match status" value="1"/>
</dbReference>
<sequence length="577" mass="61006">MRQHQHNSVWNLCRTGLGASLVAIIAACGGHDVPSASIGDTAYPACGGTPAVAAVQGYPVYRLSAANVNACDVLTHYDAGYAIVADGDVDVWGPTDGMPKFTMSSGVDATEPTGDGLLISTVAVGTSVPVATQSETATTFVLAKSADNAAPVECQLQNSDATQLQSDIENCLASVRTTQTQQRALTRAGTASIKAQTSDSADGIGNTSPDPTAWTLLGTSAQEVSIDSYTDNWWQPTQKTGTAALRFSVYRLNASDQNDYYLVKAVWDTNPVPRINATHPTIKDTCVKGDYCGYYNNLHTIAFSLSVIRNGQTTRGAVESYMPRTVERNKTVSEKIGGDLSVSDKGVSGKINSEISTSYSYSALNILSAATRGTVEFTASHATSKRDIWDADPTTIGGGRKVAWVLFSVPAGSARIEDSIQVGVSKFEGNFGLRADNDLLPHVYLYDYKLDQPYTVSFSPPVFAAKVVNADGTVQALPMATSDVVRLKPGQSTTIRVTAGDETTPVRLSWQVTDASSWLSTSAGKNSVRSGDEDIVVTADNAAVPGTTGYVRINTSPRGAAAALRQGDLNVRIQVVN</sequence>
<dbReference type="OrthoDB" id="9123220at2"/>
<evidence type="ECO:0008006" key="4">
    <source>
        <dbReference type="Google" id="ProtNLM"/>
    </source>
</evidence>
<evidence type="ECO:0000313" key="2">
    <source>
        <dbReference type="EMBL" id="SDV46818.1"/>
    </source>
</evidence>
<accession>A0A1H2PL82</accession>
<dbReference type="EMBL" id="FNLO01000002">
    <property type="protein sequence ID" value="SDV46818.1"/>
    <property type="molecule type" value="Genomic_DNA"/>
</dbReference>
<dbReference type="RefSeq" id="WP_139169450.1">
    <property type="nucleotide sequence ID" value="NZ_FNLO01000002.1"/>
</dbReference>
<keyword evidence="3" id="KW-1185">Reference proteome</keyword>
<feature type="compositionally biased region" description="Polar residues" evidence="1">
    <location>
        <begin position="193"/>
        <end position="210"/>
    </location>
</feature>
<dbReference type="AlphaFoldDB" id="A0A1H2PL82"/>
<dbReference type="Proteomes" id="UP000243719">
    <property type="component" value="Unassembled WGS sequence"/>
</dbReference>
<proteinExistence type="predicted"/>
<evidence type="ECO:0000313" key="3">
    <source>
        <dbReference type="Proteomes" id="UP000243719"/>
    </source>
</evidence>
<reference evidence="3" key="1">
    <citation type="submission" date="2016-09" db="EMBL/GenBank/DDBJ databases">
        <authorList>
            <person name="Varghese N."/>
            <person name="Submissions S."/>
        </authorList>
    </citation>
    <scope>NUCLEOTIDE SEQUENCE [LARGE SCALE GENOMIC DNA]</scope>
    <source>
        <strain evidence="3">JS23</strain>
    </source>
</reference>